<gene>
    <name evidence="1" type="ORF">CEXT_576181</name>
</gene>
<proteinExistence type="predicted"/>
<evidence type="ECO:0000313" key="1">
    <source>
        <dbReference type="EMBL" id="GIY08607.1"/>
    </source>
</evidence>
<evidence type="ECO:0000313" key="2">
    <source>
        <dbReference type="Proteomes" id="UP001054945"/>
    </source>
</evidence>
<sequence>MGPTTLGGLVFYVSPFVPFSWGNQPWSHRSIEYVASQASSSPDMKLYNKVYSQKSSTSSEKIVSGTCKKKTYTNRTSAPSTCPEIVPRFSNKYSSQEARIQQLSLVKTKLPGRQLFAHDLHDSHRRPSSLEGACSSLRDTTVLNLRFIGYGLAAVTEGQFCNIVTAFLLSQRFPIKAHINDFAHQLRAHRSPPRHSTPQVLQMGGLGSYAEMAGYFTKSPPHMGAILIMGKYTTSWNSS</sequence>
<protein>
    <submittedName>
        <fullName evidence="1">Uncharacterized protein</fullName>
    </submittedName>
</protein>
<dbReference type="AlphaFoldDB" id="A0AAV4QK69"/>
<accession>A0AAV4QK69</accession>
<dbReference type="EMBL" id="BPLR01006272">
    <property type="protein sequence ID" value="GIY08607.1"/>
    <property type="molecule type" value="Genomic_DNA"/>
</dbReference>
<organism evidence="1 2">
    <name type="scientific">Caerostris extrusa</name>
    <name type="common">Bark spider</name>
    <name type="synonym">Caerostris bankana</name>
    <dbReference type="NCBI Taxonomy" id="172846"/>
    <lineage>
        <taxon>Eukaryota</taxon>
        <taxon>Metazoa</taxon>
        <taxon>Ecdysozoa</taxon>
        <taxon>Arthropoda</taxon>
        <taxon>Chelicerata</taxon>
        <taxon>Arachnida</taxon>
        <taxon>Araneae</taxon>
        <taxon>Araneomorphae</taxon>
        <taxon>Entelegynae</taxon>
        <taxon>Araneoidea</taxon>
        <taxon>Araneidae</taxon>
        <taxon>Caerostris</taxon>
    </lineage>
</organism>
<keyword evidence="2" id="KW-1185">Reference proteome</keyword>
<reference evidence="1 2" key="1">
    <citation type="submission" date="2021-06" db="EMBL/GenBank/DDBJ databases">
        <title>Caerostris extrusa draft genome.</title>
        <authorList>
            <person name="Kono N."/>
            <person name="Arakawa K."/>
        </authorList>
    </citation>
    <scope>NUCLEOTIDE SEQUENCE [LARGE SCALE GENOMIC DNA]</scope>
</reference>
<name>A0AAV4QK69_CAEEX</name>
<dbReference type="Proteomes" id="UP001054945">
    <property type="component" value="Unassembled WGS sequence"/>
</dbReference>
<comment type="caution">
    <text evidence="1">The sequence shown here is derived from an EMBL/GenBank/DDBJ whole genome shotgun (WGS) entry which is preliminary data.</text>
</comment>